<accession>A0AAX3SKQ1</accession>
<evidence type="ECO:0000313" key="1">
    <source>
        <dbReference type="EMBL" id="WFF80707.1"/>
    </source>
</evidence>
<gene>
    <name evidence="1" type="ORF">PYR84_27900</name>
</gene>
<dbReference type="SUPFAM" id="SSF53383">
    <property type="entry name" value="PLP-dependent transferases"/>
    <property type="match status" value="1"/>
</dbReference>
<dbReference type="Proteomes" id="UP001219066">
    <property type="component" value="Chromosome"/>
</dbReference>
<protein>
    <recommendedName>
        <fullName evidence="3">DegT/DnrJ/EryC1/StrS aminotransferase family protein</fullName>
    </recommendedName>
</protein>
<organism evidence="1 2">
    <name type="scientific">Delftia tsuruhatensis</name>
    <dbReference type="NCBI Taxonomy" id="180282"/>
    <lineage>
        <taxon>Bacteria</taxon>
        <taxon>Pseudomonadati</taxon>
        <taxon>Pseudomonadota</taxon>
        <taxon>Betaproteobacteria</taxon>
        <taxon>Burkholderiales</taxon>
        <taxon>Comamonadaceae</taxon>
        <taxon>Delftia</taxon>
    </lineage>
</organism>
<dbReference type="AlphaFoldDB" id="A0AAX3SKQ1"/>
<dbReference type="EMBL" id="CP120956">
    <property type="protein sequence ID" value="WFF80707.1"/>
    <property type="molecule type" value="Genomic_DNA"/>
</dbReference>
<proteinExistence type="predicted"/>
<evidence type="ECO:0008006" key="3">
    <source>
        <dbReference type="Google" id="ProtNLM"/>
    </source>
</evidence>
<sequence>MGSAIGGYFELELPFSREAGRHQGGLAYQSARAAFFALLRSARPRPGRIWMPYFICDAMIAPLRQLGIEVLYYPLDNEFGIAGDVALRGNDWLLYVNYFGICSGQVQKALAHFPVERVVIDCSQAWFEEPASCMANIYSPRKFFGVPDGGILYSNLSVALGHDQDEGSFSRMGHLLKRLAGEPESGYGDYLSAEAGLGDLEPRRMSSLTHRLLASIDQQSAREARNRNYAQLHAWLGCHNALSLPTQVDAPLCYPFLCTDQKLRGKLLARRIFTPTYWNEVLNRVAPDAIEAGWVKGLIPLPVDHRYGIDEMEKIARAIHE</sequence>
<reference evidence="1" key="1">
    <citation type="submission" date="2023-03" db="EMBL/GenBank/DDBJ databases">
        <title>Synergistic degradation of erythromycin by symbiotic bacteria Ery-6A and Ery-6B and application in simulated water remediation.</title>
        <authorList>
            <person name="Xu S."/>
        </authorList>
    </citation>
    <scope>NUCLEOTIDE SEQUENCE</scope>
    <source>
        <strain evidence="1">Ery-6A</strain>
    </source>
</reference>
<dbReference type="InterPro" id="IPR015424">
    <property type="entry name" value="PyrdxlP-dep_Trfase"/>
</dbReference>
<name>A0AAX3SKQ1_9BURK</name>
<evidence type="ECO:0000313" key="2">
    <source>
        <dbReference type="Proteomes" id="UP001219066"/>
    </source>
</evidence>
<dbReference type="RefSeq" id="WP_016449297.1">
    <property type="nucleotide sequence ID" value="NZ_CBCSDN010000017.1"/>
</dbReference>